<dbReference type="PROSITE" id="PS51740">
    <property type="entry name" value="SPOVT_ABRB"/>
    <property type="match status" value="1"/>
</dbReference>
<proteinExistence type="predicted"/>
<accession>A0ABU5MVF7</accession>
<comment type="caution">
    <text evidence="3">The sequence shown here is derived from an EMBL/GenBank/DDBJ whole genome shotgun (WGS) entry which is preliminary data.</text>
</comment>
<keyword evidence="4" id="KW-1185">Reference proteome</keyword>
<keyword evidence="1 3" id="KW-0238">DNA-binding</keyword>
<evidence type="ECO:0000256" key="1">
    <source>
        <dbReference type="PROSITE-ProRule" id="PRU01076"/>
    </source>
</evidence>
<reference evidence="3 4" key="1">
    <citation type="journal article" date="2024" name="Appl. Environ. Microbiol.">
        <title>Pontiella agarivorans sp. nov., a novel marine anaerobic bacterium capable of degrading macroalgal polysaccharides and fixing nitrogen.</title>
        <authorList>
            <person name="Liu N."/>
            <person name="Kivenson V."/>
            <person name="Peng X."/>
            <person name="Cui Z."/>
            <person name="Lankiewicz T.S."/>
            <person name="Gosselin K.M."/>
            <person name="English C.J."/>
            <person name="Blair E.M."/>
            <person name="O'Malley M.A."/>
            <person name="Valentine D.L."/>
        </authorList>
    </citation>
    <scope>NUCLEOTIDE SEQUENCE [LARGE SCALE GENOMIC DNA]</scope>
    <source>
        <strain evidence="3 4">NLcol2</strain>
    </source>
</reference>
<feature type="domain" description="SpoVT-AbrB" evidence="2">
    <location>
        <begin position="1"/>
        <end position="46"/>
    </location>
</feature>
<name>A0ABU5MVF7_9BACT</name>
<dbReference type="InterPro" id="IPR007159">
    <property type="entry name" value="SpoVT-AbrB_dom"/>
</dbReference>
<gene>
    <name evidence="3" type="ORF">P9H32_06160</name>
</gene>
<dbReference type="SUPFAM" id="SSF89447">
    <property type="entry name" value="AbrB/MazE/MraZ-like"/>
    <property type="match status" value="1"/>
</dbReference>
<dbReference type="NCBIfam" id="TIGR01439">
    <property type="entry name" value="lp_hng_hel_AbrB"/>
    <property type="match status" value="1"/>
</dbReference>
<dbReference type="RefSeq" id="WP_322608007.1">
    <property type="nucleotide sequence ID" value="NZ_JARVCO010000007.1"/>
</dbReference>
<evidence type="ECO:0000313" key="3">
    <source>
        <dbReference type="EMBL" id="MDZ8118209.1"/>
    </source>
</evidence>
<evidence type="ECO:0000313" key="4">
    <source>
        <dbReference type="Proteomes" id="UP001290861"/>
    </source>
</evidence>
<dbReference type="Gene3D" id="2.10.260.10">
    <property type="match status" value="1"/>
</dbReference>
<dbReference type="EMBL" id="JARVCO010000007">
    <property type="protein sequence ID" value="MDZ8118209.1"/>
    <property type="molecule type" value="Genomic_DNA"/>
</dbReference>
<dbReference type="InterPro" id="IPR037914">
    <property type="entry name" value="SpoVT-AbrB_sf"/>
</dbReference>
<dbReference type="GO" id="GO:0003677">
    <property type="term" value="F:DNA binding"/>
    <property type="evidence" value="ECO:0007669"/>
    <property type="project" value="UniProtKB-KW"/>
</dbReference>
<protein>
    <submittedName>
        <fullName evidence="3">AbrB/MazE/SpoVT family DNA-binding domain-containing protein</fullName>
    </submittedName>
</protein>
<organism evidence="3 4">
    <name type="scientific">Pontiella agarivorans</name>
    <dbReference type="NCBI Taxonomy" id="3038953"/>
    <lineage>
        <taxon>Bacteria</taxon>
        <taxon>Pseudomonadati</taxon>
        <taxon>Kiritimatiellota</taxon>
        <taxon>Kiritimatiellia</taxon>
        <taxon>Kiritimatiellales</taxon>
        <taxon>Pontiellaceae</taxon>
        <taxon>Pontiella</taxon>
    </lineage>
</organism>
<dbReference type="Pfam" id="PF04014">
    <property type="entry name" value="MazE_antitoxin"/>
    <property type="match status" value="1"/>
</dbReference>
<sequence>MITAVVTAKGQVVIPAKIRRELGIKPGTRLVFDQKKGSFEVRPITDAYIDSIQGMLQRKAGEKPVTQELIEEHAAEIDREEAEIEKRGI</sequence>
<dbReference type="Proteomes" id="UP001290861">
    <property type="component" value="Unassembled WGS sequence"/>
</dbReference>
<dbReference type="SMART" id="SM00966">
    <property type="entry name" value="SpoVT_AbrB"/>
    <property type="match status" value="1"/>
</dbReference>
<evidence type="ECO:0000259" key="2">
    <source>
        <dbReference type="PROSITE" id="PS51740"/>
    </source>
</evidence>